<feature type="chain" id="PRO_5042016671" evidence="1">
    <location>
        <begin position="24"/>
        <end position="153"/>
    </location>
</feature>
<dbReference type="EMBL" id="JASJOU010000007">
    <property type="protein sequence ID" value="MDJ1503238.1"/>
    <property type="molecule type" value="Genomic_DNA"/>
</dbReference>
<evidence type="ECO:0000313" key="4">
    <source>
        <dbReference type="Proteomes" id="UP001232063"/>
    </source>
</evidence>
<dbReference type="Proteomes" id="UP001232063">
    <property type="component" value="Unassembled WGS sequence"/>
</dbReference>
<keyword evidence="1" id="KW-0732">Signal</keyword>
<evidence type="ECO:0000313" key="3">
    <source>
        <dbReference type="EMBL" id="MDJ1503238.1"/>
    </source>
</evidence>
<dbReference type="AlphaFoldDB" id="A0AAE3UI42"/>
<accession>A0AAE3UI42</accession>
<organism evidence="3 4">
    <name type="scientific">Xanthocytophaga agilis</name>
    <dbReference type="NCBI Taxonomy" id="3048010"/>
    <lineage>
        <taxon>Bacteria</taxon>
        <taxon>Pseudomonadati</taxon>
        <taxon>Bacteroidota</taxon>
        <taxon>Cytophagia</taxon>
        <taxon>Cytophagales</taxon>
        <taxon>Rhodocytophagaceae</taxon>
        <taxon>Xanthocytophaga</taxon>
    </lineage>
</organism>
<keyword evidence="4" id="KW-1185">Reference proteome</keyword>
<comment type="caution">
    <text evidence="3">The sequence shown here is derived from an EMBL/GenBank/DDBJ whole genome shotgun (WGS) entry which is preliminary data.</text>
</comment>
<evidence type="ECO:0000259" key="2">
    <source>
        <dbReference type="Pfam" id="PF13648"/>
    </source>
</evidence>
<feature type="domain" description="Lipocalin-like" evidence="2">
    <location>
        <begin position="42"/>
        <end position="132"/>
    </location>
</feature>
<evidence type="ECO:0000256" key="1">
    <source>
        <dbReference type="SAM" id="SignalP"/>
    </source>
</evidence>
<reference evidence="3" key="1">
    <citation type="submission" date="2023-05" db="EMBL/GenBank/DDBJ databases">
        <authorList>
            <person name="Zhang X."/>
        </authorList>
    </citation>
    <scope>NUCLEOTIDE SEQUENCE</scope>
    <source>
        <strain evidence="3">BD1B2-1</strain>
    </source>
</reference>
<name>A0AAE3UI42_9BACT</name>
<proteinExistence type="predicted"/>
<protein>
    <submittedName>
        <fullName evidence="3">Lipocalin family protein</fullName>
    </submittedName>
</protein>
<feature type="signal peptide" evidence="1">
    <location>
        <begin position="1"/>
        <end position="23"/>
    </location>
</feature>
<gene>
    <name evidence="3" type="ORF">QNI22_21395</name>
</gene>
<dbReference type="RefSeq" id="WP_314513801.1">
    <property type="nucleotide sequence ID" value="NZ_JASJOU010000007.1"/>
</dbReference>
<sequence length="153" mass="16846">MKKITLLTYSLIVAILLSLPACKGSSDEPKADYTAILSKSPWKIFAQTIDGTDVFSDLEDCEKDDIFRFKNNGEYTVEGGVLKCNVNEPVVFAQGNWSYDSNLKILSMNETQGNAFSGETEITELTSSSLVMECYVAINGTDRKMVIKLVPAP</sequence>
<dbReference type="Pfam" id="PF13648">
    <property type="entry name" value="Lipocalin_4"/>
    <property type="match status" value="1"/>
</dbReference>
<dbReference type="InterPro" id="IPR024311">
    <property type="entry name" value="Lipocalin-like"/>
</dbReference>